<evidence type="ECO:0000256" key="2">
    <source>
        <dbReference type="ARBA" id="ARBA00022827"/>
    </source>
</evidence>
<reference evidence="7" key="1">
    <citation type="submission" date="2023-11" db="EMBL/GenBank/DDBJ databases">
        <title>Genome assemblies of two species of porcelain crab, Petrolisthes cinctipes and Petrolisthes manimaculis (Anomura: Porcellanidae).</title>
        <authorList>
            <person name="Angst P."/>
        </authorList>
    </citation>
    <scope>NUCLEOTIDE SEQUENCE</scope>
    <source>
        <strain evidence="7">PB745_02</strain>
        <tissue evidence="7">Gill</tissue>
    </source>
</reference>
<evidence type="ECO:0000259" key="6">
    <source>
        <dbReference type="PROSITE" id="PS50041"/>
    </source>
</evidence>
<keyword evidence="2" id="KW-0274">FAD</keyword>
<dbReference type="CDD" id="cd00037">
    <property type="entry name" value="CLECT"/>
    <property type="match status" value="1"/>
</dbReference>
<keyword evidence="8" id="KW-1185">Reference proteome</keyword>
<evidence type="ECO:0000313" key="7">
    <source>
        <dbReference type="EMBL" id="KAK4317152.1"/>
    </source>
</evidence>
<sequence>MAFDLAGSEGLAEGRSRSRRSRIVMLMLPGLIPSSHLSLTSTSVTMTSPSSTSPALLLLFLLLSSVYAEAPDCANKEDEIACSSEDKCVKLSYMCDGESDCAGGEDEDPDLCLVFKSHYRCEKEEVACRRGGELECMGLREYCQQVDPPCEGSLDPRMCKVFQDNTIHRFPSIVIPAEGVPDPSWRMSEALGEDLVANLNNTFSHPDCPEMYTMVADQCLSVFSVGKVSWGEARAFCRVLGGDLLTLQSVEHFTTVLQHLQNHQLTSDFWLGGRQREKGRGWAWLDDTPMVMGSPYWAVRRYDECRARNVTSANMMTRAANGSTCYHYRQAPEAEQLGYCATLSYQHYFYITDEDCLRQKSPLYGLGRNKRKFVNKVTLAVFERAGSEVTDKVTLFRSVADFQQLHEVAGKGGHITIIGGGFLGSELACALGYKTKSTKGSVIQVYPEYGNMAKVLPEYLSRWTTDKVKSEGVDIITHSTVKDVTTTPDGKLKLSFDTGKEVGFIYTFSLVYTL</sequence>
<comment type="caution">
    <text evidence="5">Lacks conserved residue(s) required for the propagation of feature annotation.</text>
</comment>
<dbReference type="InterPro" id="IPR002172">
    <property type="entry name" value="LDrepeatLR_classA_rpt"/>
</dbReference>
<gene>
    <name evidence="7" type="ORF">Pmani_011735</name>
</gene>
<dbReference type="SMART" id="SM00034">
    <property type="entry name" value="CLECT"/>
    <property type="match status" value="1"/>
</dbReference>
<dbReference type="SUPFAM" id="SSF57424">
    <property type="entry name" value="LDL receptor-like module"/>
    <property type="match status" value="1"/>
</dbReference>
<dbReference type="InterPro" id="IPR016186">
    <property type="entry name" value="C-type_lectin-like/link_sf"/>
</dbReference>
<comment type="caution">
    <text evidence="7">The sequence shown here is derived from an EMBL/GenBank/DDBJ whole genome shotgun (WGS) entry which is preliminary data.</text>
</comment>
<keyword evidence="3" id="KW-0560">Oxidoreductase</keyword>
<dbReference type="InterPro" id="IPR023415">
    <property type="entry name" value="LDLR_class-A_CS"/>
</dbReference>
<dbReference type="InterPro" id="IPR050446">
    <property type="entry name" value="FAD-oxidoreductase/Apoptosis"/>
</dbReference>
<dbReference type="SUPFAM" id="SSF51905">
    <property type="entry name" value="FAD/NAD(P)-binding domain"/>
    <property type="match status" value="1"/>
</dbReference>
<dbReference type="SUPFAM" id="SSF56436">
    <property type="entry name" value="C-type lectin-like"/>
    <property type="match status" value="1"/>
</dbReference>
<keyword evidence="1" id="KW-0285">Flavoprotein</keyword>
<dbReference type="PROSITE" id="PS01209">
    <property type="entry name" value="LDLRA_1"/>
    <property type="match status" value="1"/>
</dbReference>
<dbReference type="Gene3D" id="3.10.100.10">
    <property type="entry name" value="Mannose-Binding Protein A, subunit A"/>
    <property type="match status" value="1"/>
</dbReference>
<feature type="domain" description="C-type lectin" evidence="6">
    <location>
        <begin position="215"/>
        <end position="305"/>
    </location>
</feature>
<proteinExistence type="predicted"/>
<dbReference type="CDD" id="cd00112">
    <property type="entry name" value="LDLa"/>
    <property type="match status" value="1"/>
</dbReference>
<dbReference type="PROSITE" id="PS50068">
    <property type="entry name" value="LDLRA_2"/>
    <property type="match status" value="1"/>
</dbReference>
<dbReference type="InterPro" id="IPR023753">
    <property type="entry name" value="FAD/NAD-binding_dom"/>
</dbReference>
<evidence type="ECO:0000256" key="4">
    <source>
        <dbReference type="ARBA" id="ARBA00023157"/>
    </source>
</evidence>
<dbReference type="SMART" id="SM00192">
    <property type="entry name" value="LDLa"/>
    <property type="match status" value="1"/>
</dbReference>
<dbReference type="GO" id="GO:0033108">
    <property type="term" value="P:mitochondrial respiratory chain complex assembly"/>
    <property type="evidence" value="ECO:0007669"/>
    <property type="project" value="TreeGrafter"/>
</dbReference>
<dbReference type="GO" id="GO:0016174">
    <property type="term" value="F:NAD(P)H oxidase H2O2-forming activity"/>
    <property type="evidence" value="ECO:0007669"/>
    <property type="project" value="TreeGrafter"/>
</dbReference>
<protein>
    <recommendedName>
        <fullName evidence="6">C-type lectin domain-containing protein</fullName>
    </recommendedName>
</protein>
<evidence type="ECO:0000256" key="1">
    <source>
        <dbReference type="ARBA" id="ARBA00022630"/>
    </source>
</evidence>
<dbReference type="PANTHER" id="PTHR43557">
    <property type="entry name" value="APOPTOSIS-INDUCING FACTOR 1"/>
    <property type="match status" value="1"/>
</dbReference>
<dbReference type="InterPro" id="IPR016187">
    <property type="entry name" value="CTDL_fold"/>
</dbReference>
<evidence type="ECO:0000256" key="5">
    <source>
        <dbReference type="PROSITE-ProRule" id="PRU00124"/>
    </source>
</evidence>
<dbReference type="InterPro" id="IPR001304">
    <property type="entry name" value="C-type_lectin-like"/>
</dbReference>
<keyword evidence="4" id="KW-1015">Disulfide bond</keyword>
<dbReference type="InterPro" id="IPR036188">
    <property type="entry name" value="FAD/NAD-bd_sf"/>
</dbReference>
<organism evidence="7 8">
    <name type="scientific">Petrolisthes manimaculis</name>
    <dbReference type="NCBI Taxonomy" id="1843537"/>
    <lineage>
        <taxon>Eukaryota</taxon>
        <taxon>Metazoa</taxon>
        <taxon>Ecdysozoa</taxon>
        <taxon>Arthropoda</taxon>
        <taxon>Crustacea</taxon>
        <taxon>Multicrustacea</taxon>
        <taxon>Malacostraca</taxon>
        <taxon>Eumalacostraca</taxon>
        <taxon>Eucarida</taxon>
        <taxon>Decapoda</taxon>
        <taxon>Pleocyemata</taxon>
        <taxon>Anomura</taxon>
        <taxon>Galatheoidea</taxon>
        <taxon>Porcellanidae</taxon>
        <taxon>Petrolisthes</taxon>
    </lineage>
</organism>
<dbReference type="GO" id="GO:0006915">
    <property type="term" value="P:apoptotic process"/>
    <property type="evidence" value="ECO:0007669"/>
    <property type="project" value="TreeGrafter"/>
</dbReference>
<dbReference type="PANTHER" id="PTHR43557:SF4">
    <property type="entry name" value="APOPTOSIS-INDUCING FACTOR 1, MITOCHONDRIAL"/>
    <property type="match status" value="1"/>
</dbReference>
<evidence type="ECO:0000313" key="8">
    <source>
        <dbReference type="Proteomes" id="UP001292094"/>
    </source>
</evidence>
<dbReference type="Pfam" id="PF07992">
    <property type="entry name" value="Pyr_redox_2"/>
    <property type="match status" value="1"/>
</dbReference>
<dbReference type="Gene3D" id="3.50.50.60">
    <property type="entry name" value="FAD/NAD(P)-binding domain"/>
    <property type="match status" value="1"/>
</dbReference>
<dbReference type="AlphaFoldDB" id="A0AAE1Q1X0"/>
<dbReference type="PROSITE" id="PS50041">
    <property type="entry name" value="C_TYPE_LECTIN_2"/>
    <property type="match status" value="1"/>
</dbReference>
<dbReference type="EMBL" id="JAWZYT010000944">
    <property type="protein sequence ID" value="KAK4317152.1"/>
    <property type="molecule type" value="Genomic_DNA"/>
</dbReference>
<evidence type="ECO:0000256" key="3">
    <source>
        <dbReference type="ARBA" id="ARBA00023002"/>
    </source>
</evidence>
<dbReference type="GO" id="GO:0071949">
    <property type="term" value="F:FAD binding"/>
    <property type="evidence" value="ECO:0007669"/>
    <property type="project" value="TreeGrafter"/>
</dbReference>
<dbReference type="Pfam" id="PF00059">
    <property type="entry name" value="Lectin_C"/>
    <property type="match status" value="1"/>
</dbReference>
<accession>A0AAE1Q1X0</accession>
<dbReference type="InterPro" id="IPR036055">
    <property type="entry name" value="LDL_receptor-like_sf"/>
</dbReference>
<name>A0AAE1Q1X0_9EUCA</name>
<dbReference type="GO" id="GO:0005739">
    <property type="term" value="C:mitochondrion"/>
    <property type="evidence" value="ECO:0007669"/>
    <property type="project" value="TreeGrafter"/>
</dbReference>
<dbReference type="Proteomes" id="UP001292094">
    <property type="component" value="Unassembled WGS sequence"/>
</dbReference>
<dbReference type="Gene3D" id="4.10.400.10">
    <property type="entry name" value="Low-density Lipoprotein Receptor"/>
    <property type="match status" value="1"/>
</dbReference>